<keyword evidence="4" id="KW-0449">Lipoprotein</keyword>
<evidence type="ECO:0000256" key="2">
    <source>
        <dbReference type="SAM" id="Coils"/>
    </source>
</evidence>
<accession>A0A0E1NI67</accession>
<evidence type="ECO:0000313" key="8">
    <source>
        <dbReference type="Proteomes" id="UP000048841"/>
    </source>
</evidence>
<feature type="coiled-coil region" evidence="2">
    <location>
        <begin position="128"/>
        <end position="155"/>
    </location>
</feature>
<proteinExistence type="inferred from homology"/>
<dbReference type="Proteomes" id="UP000595309">
    <property type="component" value="Chromosome"/>
</dbReference>
<keyword evidence="7" id="KW-1185">Reference proteome</keyword>
<dbReference type="RefSeq" id="WP_005159139.1">
    <property type="nucleotide sequence ID" value="NZ_CGBC01000010.1"/>
</dbReference>
<reference evidence="6 9" key="3">
    <citation type="submission" date="2021-01" db="EMBL/GenBank/DDBJ databases">
        <title>FDA dAtabase for Regulatory Grade micrObial Sequences (FDA-ARGOS): Supporting development and validation of Infectious Disease Dx tests.</title>
        <authorList>
            <person name="Blissenbach B."/>
            <person name="Krut O."/>
            <person name="Tallon L."/>
            <person name="Sadzewicz L."/>
            <person name="Zhao X."/>
            <person name="Boylan J."/>
            <person name="Ott S."/>
            <person name="Bowen H."/>
            <person name="Vavikolanu K."/>
            <person name="Mehta A."/>
            <person name="Aluvathingal J."/>
            <person name="Nadendla S."/>
            <person name="Yan Y."/>
            <person name="Sichtig H."/>
        </authorList>
    </citation>
    <scope>NUCLEOTIDE SEQUENCE [LARGE SCALE GENOMIC DNA]</scope>
    <source>
        <strain evidence="6 9">FDAARGOS_1082</strain>
    </source>
</reference>
<evidence type="ECO:0000313" key="6">
    <source>
        <dbReference type="EMBL" id="QQU48153.1"/>
    </source>
</evidence>
<dbReference type="Pfam" id="PF25967">
    <property type="entry name" value="RND-MFP_C"/>
    <property type="match status" value="1"/>
</dbReference>
<dbReference type="Gene3D" id="2.40.50.100">
    <property type="match status" value="1"/>
</dbReference>
<organism evidence="4 8">
    <name type="scientific">Yersinia enterocolitica</name>
    <dbReference type="NCBI Taxonomy" id="630"/>
    <lineage>
        <taxon>Bacteria</taxon>
        <taxon>Pseudomonadati</taxon>
        <taxon>Pseudomonadota</taxon>
        <taxon>Gammaproteobacteria</taxon>
        <taxon>Enterobacterales</taxon>
        <taxon>Yersiniaceae</taxon>
        <taxon>Yersinia</taxon>
    </lineage>
</organism>
<reference evidence="5 7" key="1">
    <citation type="submission" date="2015-03" db="EMBL/GenBank/DDBJ databases">
        <authorList>
            <consortium name="Pathogen Informatics"/>
            <person name="Murphy D."/>
        </authorList>
    </citation>
    <scope>NUCLEOTIDE SEQUENCE [LARGE SCALE GENOMIC DNA]</scope>
    <source>
        <strain evidence="5 7">IP05342</strain>
    </source>
</reference>
<name>A0A0E1NI67_YEREN</name>
<evidence type="ECO:0000313" key="9">
    <source>
        <dbReference type="Proteomes" id="UP000595309"/>
    </source>
</evidence>
<dbReference type="EMBL" id="CP068146">
    <property type="protein sequence ID" value="QQU48153.1"/>
    <property type="molecule type" value="Genomic_DNA"/>
</dbReference>
<dbReference type="EMBL" id="CGBR01000010">
    <property type="protein sequence ID" value="CFQ61387.1"/>
    <property type="molecule type" value="Genomic_DNA"/>
</dbReference>
<dbReference type="InterPro" id="IPR058627">
    <property type="entry name" value="MdtA-like_C"/>
</dbReference>
<dbReference type="GeneID" id="31411702"/>
<evidence type="ECO:0000256" key="1">
    <source>
        <dbReference type="ARBA" id="ARBA00009477"/>
    </source>
</evidence>
<dbReference type="Proteomes" id="UP000041601">
    <property type="component" value="Unassembled WGS sequence"/>
</dbReference>
<evidence type="ECO:0000313" key="4">
    <source>
        <dbReference type="EMBL" id="CFQ61387.1"/>
    </source>
</evidence>
<dbReference type="EMBL" id="CPXJ01000012">
    <property type="protein sequence ID" value="CND47425.1"/>
    <property type="molecule type" value="Genomic_DNA"/>
</dbReference>
<dbReference type="PROSITE" id="PS51257">
    <property type="entry name" value="PROKAR_LIPOPROTEIN"/>
    <property type="match status" value="1"/>
</dbReference>
<dbReference type="PANTHER" id="PTHR30469:SF20">
    <property type="entry name" value="EFFLUX RND TRANSPORTER PERIPLASMIC ADAPTOR SUBUNIT"/>
    <property type="match status" value="1"/>
</dbReference>
<dbReference type="PANTHER" id="PTHR30469">
    <property type="entry name" value="MULTIDRUG RESISTANCE PROTEIN MDTA"/>
    <property type="match status" value="1"/>
</dbReference>
<dbReference type="AlphaFoldDB" id="A0A0E1NI67"/>
<dbReference type="InterPro" id="IPR006143">
    <property type="entry name" value="RND_pump_MFP"/>
</dbReference>
<dbReference type="Gene3D" id="1.10.287.470">
    <property type="entry name" value="Helix hairpin bin"/>
    <property type="match status" value="1"/>
</dbReference>
<sequence length="360" mass="39773">MKIKTVVTLLLTFLLAACDRTPPEVVESVRPVKIFIVEDSGQNGTRYFPARLQAGDETQLSFKRSGQLQQLLVREGEQVKKGQVIAKLNDTDLTLRVRDRQSTFNLARDQFNRFNTLQGQRAVSRAELDVRRAEMESARAALEIAQKELSDATITAPFDGIIANVNARNHQVMAPGQPVATLSALDTLDVVFSVPERLFTTLDISNRNYQPTVLLNHLPGREFVAEYKEHTTSTTSASQTFQVTLTMKRPPDMPLLSGISGRVRINSGNLSGTDHPTIVIPVEAVFNPDSAQLNDARVWVIKNDDGQMHVEERKVQVGQLTANGIQITSGLADGEQIVAAGTGELRPNQVVRAWVRERGL</sequence>
<evidence type="ECO:0000313" key="7">
    <source>
        <dbReference type="Proteomes" id="UP000041601"/>
    </source>
</evidence>
<dbReference type="Gene3D" id="2.40.420.20">
    <property type="match status" value="1"/>
</dbReference>
<dbReference type="NCBIfam" id="TIGR01730">
    <property type="entry name" value="RND_mfp"/>
    <property type="match status" value="1"/>
</dbReference>
<reference evidence="4 8" key="2">
    <citation type="submission" date="2015-03" db="EMBL/GenBank/DDBJ databases">
        <authorList>
            <person name="Murphy D."/>
        </authorList>
    </citation>
    <scope>NUCLEOTIDE SEQUENCE [LARGE SCALE GENOMIC DNA]</scope>
    <source>
        <strain evidence="4 8">IP26249</strain>
    </source>
</reference>
<evidence type="ECO:0000313" key="5">
    <source>
        <dbReference type="EMBL" id="CND47425.1"/>
    </source>
</evidence>
<dbReference type="PATRIC" id="fig|630.129.peg.3712"/>
<gene>
    <name evidence="4" type="primary">ttgA</name>
    <name evidence="4" type="ORF">ERS137941_01818</name>
    <name evidence="5" type="ORF">ERS137959_01268</name>
    <name evidence="6" type="ORF">I6I39_05275</name>
</gene>
<feature type="domain" description="Multidrug resistance protein MdtA-like C-terminal permuted SH3" evidence="3">
    <location>
        <begin position="278"/>
        <end position="341"/>
    </location>
</feature>
<dbReference type="SUPFAM" id="SSF111369">
    <property type="entry name" value="HlyD-like secretion proteins"/>
    <property type="match status" value="1"/>
</dbReference>
<evidence type="ECO:0000259" key="3">
    <source>
        <dbReference type="Pfam" id="PF25967"/>
    </source>
</evidence>
<dbReference type="GO" id="GO:0015562">
    <property type="term" value="F:efflux transmembrane transporter activity"/>
    <property type="evidence" value="ECO:0007669"/>
    <property type="project" value="TreeGrafter"/>
</dbReference>
<comment type="similarity">
    <text evidence="1">Belongs to the membrane fusion protein (MFP) (TC 8.A.1) family.</text>
</comment>
<protein>
    <submittedName>
        <fullName evidence="6">Efflux RND transporter periplasmic adaptor subunit</fullName>
    </submittedName>
    <submittedName>
        <fullName evidence="4 5">Lipoprotein</fullName>
    </submittedName>
</protein>
<dbReference type="KEGG" id="yet:CH48_1063"/>
<dbReference type="GO" id="GO:1990281">
    <property type="term" value="C:efflux pump complex"/>
    <property type="evidence" value="ECO:0007669"/>
    <property type="project" value="TreeGrafter"/>
</dbReference>
<dbReference type="Proteomes" id="UP000048841">
    <property type="component" value="Unassembled WGS sequence"/>
</dbReference>
<dbReference type="Gene3D" id="2.40.30.170">
    <property type="match status" value="1"/>
</dbReference>
<keyword evidence="2" id="KW-0175">Coiled coil</keyword>